<dbReference type="Proteomes" id="UP000094056">
    <property type="component" value="Unassembled WGS sequence"/>
</dbReference>
<organism evidence="2 3">
    <name type="scientific">Candidatus Scalindua rubra</name>
    <dbReference type="NCBI Taxonomy" id="1872076"/>
    <lineage>
        <taxon>Bacteria</taxon>
        <taxon>Pseudomonadati</taxon>
        <taxon>Planctomycetota</taxon>
        <taxon>Candidatus Brocadiia</taxon>
        <taxon>Candidatus Brocadiales</taxon>
        <taxon>Candidatus Scalinduaceae</taxon>
        <taxon>Candidatus Scalindua</taxon>
    </lineage>
</organism>
<dbReference type="GO" id="GO:0016075">
    <property type="term" value="P:rRNA catabolic process"/>
    <property type="evidence" value="ECO:0007669"/>
    <property type="project" value="TreeGrafter"/>
</dbReference>
<evidence type="ECO:0000313" key="2">
    <source>
        <dbReference type="EMBL" id="ODS30368.1"/>
    </source>
</evidence>
<dbReference type="GO" id="GO:0016787">
    <property type="term" value="F:hydrolase activity"/>
    <property type="evidence" value="ECO:0007669"/>
    <property type="project" value="UniProtKB-KW"/>
</dbReference>
<sequence length="117" mass="12865">MSVLEIYRGDVVRVDLQPTTGHEKQGTSRPCVVVQNDIGNMNSPITIIIPLTDAKGKKIYPFQVLIHKGDGGASKDSIACCEQIRVIDKIRIKKKMGHLRGETIDKIDGALCHSLDL</sequence>
<protein>
    <recommendedName>
        <fullName evidence="1">mRNA interferase</fullName>
        <ecNumber evidence="1">3.1.-.-</ecNumber>
    </recommendedName>
</protein>
<dbReference type="InterPro" id="IPR011067">
    <property type="entry name" value="Plasmid_toxin/cell-grow_inhib"/>
</dbReference>
<accession>A0A1E3X432</accession>
<keyword evidence="1" id="KW-0540">Nuclease</keyword>
<dbReference type="EMBL" id="MAYW01000237">
    <property type="protein sequence ID" value="ODS30368.1"/>
    <property type="molecule type" value="Genomic_DNA"/>
</dbReference>
<comment type="caution">
    <text evidence="2">The sequence shown here is derived from an EMBL/GenBank/DDBJ whole genome shotgun (WGS) entry which is preliminary data.</text>
</comment>
<dbReference type="EC" id="3.1.-.-" evidence="1"/>
<dbReference type="GO" id="GO:0003677">
    <property type="term" value="F:DNA binding"/>
    <property type="evidence" value="ECO:0007669"/>
    <property type="project" value="InterPro"/>
</dbReference>
<proteinExistence type="inferred from homology"/>
<keyword evidence="1" id="KW-0255">Endonuclease</keyword>
<dbReference type="PIRSF" id="PIRSF033490">
    <property type="entry name" value="MazF"/>
    <property type="match status" value="1"/>
</dbReference>
<name>A0A1E3X432_9BACT</name>
<evidence type="ECO:0000313" key="3">
    <source>
        <dbReference type="Proteomes" id="UP000094056"/>
    </source>
</evidence>
<dbReference type="AlphaFoldDB" id="A0A1E3X432"/>
<dbReference type="GO" id="GO:0006402">
    <property type="term" value="P:mRNA catabolic process"/>
    <property type="evidence" value="ECO:0007669"/>
    <property type="project" value="TreeGrafter"/>
</dbReference>
<dbReference type="Pfam" id="PF02452">
    <property type="entry name" value="PemK_toxin"/>
    <property type="match status" value="1"/>
</dbReference>
<dbReference type="SUPFAM" id="SSF50118">
    <property type="entry name" value="Cell growth inhibitor/plasmid maintenance toxic component"/>
    <property type="match status" value="1"/>
</dbReference>
<comment type="function">
    <text evidence="1">Toxic component of a type II toxin-antitoxin (TA) system.</text>
</comment>
<dbReference type="Gene3D" id="2.30.30.110">
    <property type="match status" value="1"/>
</dbReference>
<comment type="similarity">
    <text evidence="1">Belongs to the PemK/MazF family.</text>
</comment>
<keyword evidence="1" id="KW-0378">Hydrolase</keyword>
<dbReference type="GO" id="GO:0004521">
    <property type="term" value="F:RNA endonuclease activity"/>
    <property type="evidence" value="ECO:0007669"/>
    <property type="project" value="TreeGrafter"/>
</dbReference>
<dbReference type="InterPro" id="IPR003477">
    <property type="entry name" value="PemK-like"/>
</dbReference>
<evidence type="ECO:0000256" key="1">
    <source>
        <dbReference type="PIRNR" id="PIRNR033490"/>
    </source>
</evidence>
<gene>
    <name evidence="2" type="ORF">SCARUB_04527</name>
</gene>
<reference evidence="2 3" key="1">
    <citation type="submission" date="2016-07" db="EMBL/GenBank/DDBJ databases">
        <title>Draft genome of Scalindua rubra, obtained from a brine-seawater interface in the Red Sea, sheds light on salt adaptation in anammox bacteria.</title>
        <authorList>
            <person name="Speth D.R."/>
            <person name="Lagkouvardos I."/>
            <person name="Wang Y."/>
            <person name="Qian P.-Y."/>
            <person name="Dutilh B.E."/>
            <person name="Jetten M.S."/>
        </authorList>
    </citation>
    <scope>NUCLEOTIDE SEQUENCE [LARGE SCALE GENOMIC DNA]</scope>
    <source>
        <strain evidence="2">BSI-1</strain>
    </source>
</reference>
<dbReference type="PANTHER" id="PTHR33988">
    <property type="entry name" value="ENDORIBONUCLEASE MAZF-RELATED"/>
    <property type="match status" value="1"/>
</dbReference>